<dbReference type="EMBL" id="CM037619">
    <property type="protein sequence ID" value="KAH8006513.1"/>
    <property type="molecule type" value="Genomic_DNA"/>
</dbReference>
<keyword evidence="2" id="KW-1185">Reference proteome</keyword>
<gene>
    <name evidence="1" type="primary">USP6NL</name>
    <name evidence="1" type="ORF">K3G42_006546</name>
</gene>
<sequence>MSYTILEKCTAKHLMKLEMEELVEFLQETLAKDFFFEDDFVIEQLQSSMAELKRAKLDLPVGDEYGIFHLYVWRTHT</sequence>
<organism evidence="1 2">
    <name type="scientific">Sphaerodactylus townsendi</name>
    <dbReference type="NCBI Taxonomy" id="933632"/>
    <lineage>
        <taxon>Eukaryota</taxon>
        <taxon>Metazoa</taxon>
        <taxon>Chordata</taxon>
        <taxon>Craniata</taxon>
        <taxon>Vertebrata</taxon>
        <taxon>Euteleostomi</taxon>
        <taxon>Lepidosauria</taxon>
        <taxon>Squamata</taxon>
        <taxon>Bifurcata</taxon>
        <taxon>Gekkota</taxon>
        <taxon>Sphaerodactylidae</taxon>
        <taxon>Sphaerodactylus</taxon>
    </lineage>
</organism>
<dbReference type="Proteomes" id="UP000827872">
    <property type="component" value="Linkage Group LG06"/>
</dbReference>
<name>A0ACB8FLY5_9SAUR</name>
<protein>
    <submittedName>
        <fullName evidence="1">USP6 N-terminal-like protein</fullName>
    </submittedName>
</protein>
<evidence type="ECO:0000313" key="1">
    <source>
        <dbReference type="EMBL" id="KAH8006513.1"/>
    </source>
</evidence>
<accession>A0ACB8FLY5</accession>
<proteinExistence type="predicted"/>
<evidence type="ECO:0000313" key="2">
    <source>
        <dbReference type="Proteomes" id="UP000827872"/>
    </source>
</evidence>
<comment type="caution">
    <text evidence="1">The sequence shown here is derived from an EMBL/GenBank/DDBJ whole genome shotgun (WGS) entry which is preliminary data.</text>
</comment>
<reference evidence="1" key="1">
    <citation type="submission" date="2021-08" db="EMBL/GenBank/DDBJ databases">
        <title>The first chromosome-level gecko genome reveals the dynamic sex chromosomes of Neotropical dwarf geckos (Sphaerodactylidae: Sphaerodactylus).</title>
        <authorList>
            <person name="Pinto B.J."/>
            <person name="Keating S.E."/>
            <person name="Gamble T."/>
        </authorList>
    </citation>
    <scope>NUCLEOTIDE SEQUENCE</scope>
    <source>
        <strain evidence="1">TG3544</strain>
    </source>
</reference>